<evidence type="ECO:0000313" key="5">
    <source>
        <dbReference type="Proteomes" id="UP000688137"/>
    </source>
</evidence>
<keyword evidence="2" id="KW-0812">Transmembrane</keyword>
<dbReference type="Proteomes" id="UP000688137">
    <property type="component" value="Unassembled WGS sequence"/>
</dbReference>
<dbReference type="AlphaFoldDB" id="A0A8S1MR42"/>
<keyword evidence="2" id="KW-0472">Membrane</keyword>
<dbReference type="CDD" id="cd03401">
    <property type="entry name" value="SPFH_prohibitin"/>
    <property type="match status" value="1"/>
</dbReference>
<dbReference type="PANTHER" id="PTHR23222">
    <property type="entry name" value="PROHIBITIN"/>
    <property type="match status" value="1"/>
</dbReference>
<dbReference type="OMA" id="DTHMPPP"/>
<keyword evidence="5" id="KW-1185">Reference proteome</keyword>
<reference evidence="4" key="1">
    <citation type="submission" date="2021-01" db="EMBL/GenBank/DDBJ databases">
        <authorList>
            <consortium name="Genoscope - CEA"/>
            <person name="William W."/>
        </authorList>
    </citation>
    <scope>NUCLEOTIDE SEQUENCE</scope>
</reference>
<dbReference type="PANTHER" id="PTHR23222:SF0">
    <property type="entry name" value="PROHIBITIN 1"/>
    <property type="match status" value="1"/>
</dbReference>
<protein>
    <recommendedName>
        <fullName evidence="2">Prohibitin</fullName>
    </recommendedName>
</protein>
<gene>
    <name evidence="4" type="ORF">PPRIM_AZ9-3.1.T0620093</name>
</gene>
<keyword evidence="2" id="KW-0999">Mitochondrion inner membrane</keyword>
<evidence type="ECO:0000259" key="3">
    <source>
        <dbReference type="SMART" id="SM00244"/>
    </source>
</evidence>
<accession>A0A8S1MR42</accession>
<keyword evidence="2" id="KW-1133">Transmembrane helix</keyword>
<dbReference type="FunFam" id="3.30.479.30:FF:000001">
    <property type="entry name" value="Prohibitin 2"/>
    <property type="match status" value="1"/>
</dbReference>
<dbReference type="InterPro" id="IPR001107">
    <property type="entry name" value="Band_7"/>
</dbReference>
<dbReference type="EMBL" id="CAJJDM010000063">
    <property type="protein sequence ID" value="CAD8079573.1"/>
    <property type="molecule type" value="Genomic_DNA"/>
</dbReference>
<evidence type="ECO:0000313" key="4">
    <source>
        <dbReference type="EMBL" id="CAD8079573.1"/>
    </source>
</evidence>
<comment type="similarity">
    <text evidence="1 2">Belongs to the prohibitin family.</text>
</comment>
<comment type="caution">
    <text evidence="4">The sequence shown here is derived from an EMBL/GenBank/DDBJ whole genome shotgun (WGS) entry which is preliminary data.</text>
</comment>
<sequence length="274" mass="30671">MERAANLILTAGSLLVGGGILFQSFFYTVDGGQRGLIFDRFQGVKETVYGEGMHFFIPVIQSPIVAEVRLQPKTVASHTGTKDLQTVDIAIRMLHKPIESYLPEIYKTIGLNYEEKILPSIANEVLKAVVAQYDADQLIKMREKISQEIKEGLIERAKEFKIVLDDVSITHLGFMKEYAQAIEAKQVAQQLAERQKFIVLRDEEEKNAKIILSEGESEAARLINDAVKQYGTAQIEIKKLETAKHIAEQLAKSPNITWIPTGNGVSNLLNLKTF</sequence>
<keyword evidence="2" id="KW-0496">Mitochondrion</keyword>
<comment type="subcellular location">
    <subcellularLocation>
        <location evidence="2">Mitochondrion inner membrane</location>
    </subcellularLocation>
</comment>
<organism evidence="4 5">
    <name type="scientific">Paramecium primaurelia</name>
    <dbReference type="NCBI Taxonomy" id="5886"/>
    <lineage>
        <taxon>Eukaryota</taxon>
        <taxon>Sar</taxon>
        <taxon>Alveolata</taxon>
        <taxon>Ciliophora</taxon>
        <taxon>Intramacronucleata</taxon>
        <taxon>Oligohymenophorea</taxon>
        <taxon>Peniculida</taxon>
        <taxon>Parameciidae</taxon>
        <taxon>Paramecium</taxon>
    </lineage>
</organism>
<feature type="transmembrane region" description="Helical" evidence="2">
    <location>
        <begin position="7"/>
        <end position="27"/>
    </location>
</feature>
<evidence type="ECO:0000256" key="1">
    <source>
        <dbReference type="ARBA" id="ARBA00009658"/>
    </source>
</evidence>
<name>A0A8S1MR42_PARPR</name>
<dbReference type="SMART" id="SM00244">
    <property type="entry name" value="PHB"/>
    <property type="match status" value="1"/>
</dbReference>
<evidence type="ECO:0000256" key="2">
    <source>
        <dbReference type="RuleBase" id="RU366048"/>
    </source>
</evidence>
<feature type="domain" description="Band 7" evidence="3">
    <location>
        <begin position="25"/>
        <end position="186"/>
    </location>
</feature>
<proteinExistence type="inferred from homology"/>
<dbReference type="Pfam" id="PF01145">
    <property type="entry name" value="Band_7"/>
    <property type="match status" value="1"/>
</dbReference>
<dbReference type="GO" id="GO:0007005">
    <property type="term" value="P:mitochondrion organization"/>
    <property type="evidence" value="ECO:0007669"/>
    <property type="project" value="TreeGrafter"/>
</dbReference>
<dbReference type="GO" id="GO:0005743">
    <property type="term" value="C:mitochondrial inner membrane"/>
    <property type="evidence" value="ECO:0007669"/>
    <property type="project" value="UniProtKB-SubCell"/>
</dbReference>
<dbReference type="InterPro" id="IPR000163">
    <property type="entry name" value="Prohibitin"/>
</dbReference>